<accession>A0A6N2KRE9</accession>
<evidence type="ECO:0000256" key="1">
    <source>
        <dbReference type="SAM" id="MobiDB-lite"/>
    </source>
</evidence>
<name>A0A6N2KRE9_SALVM</name>
<feature type="region of interest" description="Disordered" evidence="1">
    <location>
        <begin position="1"/>
        <end position="27"/>
    </location>
</feature>
<feature type="compositionally biased region" description="Basic and acidic residues" evidence="1">
    <location>
        <begin position="1"/>
        <end position="11"/>
    </location>
</feature>
<dbReference type="AlphaFoldDB" id="A0A6N2KRE9"/>
<reference evidence="2" key="1">
    <citation type="submission" date="2019-03" db="EMBL/GenBank/DDBJ databases">
        <authorList>
            <person name="Mank J."/>
            <person name="Almeida P."/>
        </authorList>
    </citation>
    <scope>NUCLEOTIDE SEQUENCE</scope>
    <source>
        <strain evidence="2">78183</strain>
    </source>
</reference>
<sequence>MPPFEKPDHRKISGKKTPNRQSRRTVTPPSTLDQAYFEYCVRLGCYYILTEGILLVFLPEIWVCGATSMINVLNGGDEELTVQQGDMNVKQ</sequence>
<organism evidence="2">
    <name type="scientific">Salix viminalis</name>
    <name type="common">Common osier</name>
    <name type="synonym">Basket willow</name>
    <dbReference type="NCBI Taxonomy" id="40686"/>
    <lineage>
        <taxon>Eukaryota</taxon>
        <taxon>Viridiplantae</taxon>
        <taxon>Streptophyta</taxon>
        <taxon>Embryophyta</taxon>
        <taxon>Tracheophyta</taxon>
        <taxon>Spermatophyta</taxon>
        <taxon>Magnoliopsida</taxon>
        <taxon>eudicotyledons</taxon>
        <taxon>Gunneridae</taxon>
        <taxon>Pentapetalae</taxon>
        <taxon>rosids</taxon>
        <taxon>fabids</taxon>
        <taxon>Malpighiales</taxon>
        <taxon>Salicaceae</taxon>
        <taxon>Saliceae</taxon>
        <taxon>Salix</taxon>
    </lineage>
</organism>
<proteinExistence type="predicted"/>
<dbReference type="EMBL" id="CAADRP010000668">
    <property type="protein sequence ID" value="VFU30734.1"/>
    <property type="molecule type" value="Genomic_DNA"/>
</dbReference>
<gene>
    <name evidence="2" type="ORF">SVIM_LOCUS123164</name>
</gene>
<feature type="compositionally biased region" description="Basic residues" evidence="1">
    <location>
        <begin position="12"/>
        <end position="23"/>
    </location>
</feature>
<evidence type="ECO:0000313" key="2">
    <source>
        <dbReference type="EMBL" id="VFU30734.1"/>
    </source>
</evidence>
<protein>
    <submittedName>
        <fullName evidence="2">Uncharacterized protein</fullName>
    </submittedName>
</protein>